<accession>A0A4R2GUG6</accession>
<dbReference type="EMBL" id="SLWN01000024">
    <property type="protein sequence ID" value="TCO14330.1"/>
    <property type="molecule type" value="Genomic_DNA"/>
</dbReference>
<dbReference type="AlphaFoldDB" id="A0A4R2GUG6"/>
<sequence length="434" mass="47891">MVDPGGLATRLLEHEARGLLARLDQVRPFALHETMVLAAAVPYDAQLIIERFLHASRGRLREKVHGYLDWLHGQGRGVGAAEQQRRFVLIRLGFNDVLSQFDLFTEVITQRSEHETGVWLSGLDVLARDALRLGLDGYEQVPAVCYLSRGPGAAIRRARTRLPGGVPNPVAIIRVPRERMVGSGIASSLVHEVGHQGAAQLRLVESLRLDLARAAKDDPQGCWPTWDTWISEIVADCWSVGKLGIASTVGLLAVVSLPSFFVFRPSGSDPHPVPYLRVLVSATIGEALYPHPQWAAMRHTWKQLYPTHDLPAVRRTDLERLEASIPAFVRLLLAHRSPALHGQRLGDIWPGRERHPTRLIRLHREWAGDIAVMARQPSSLVFAVIGQAKAAGLISPEAESRLLSALLRAWAVRSSLDVVQRPPSNHVPSASRAS</sequence>
<organism evidence="1 2">
    <name type="scientific">Kribbella steppae</name>
    <dbReference type="NCBI Taxonomy" id="2512223"/>
    <lineage>
        <taxon>Bacteria</taxon>
        <taxon>Bacillati</taxon>
        <taxon>Actinomycetota</taxon>
        <taxon>Actinomycetes</taxon>
        <taxon>Propionibacteriales</taxon>
        <taxon>Kribbellaceae</taxon>
        <taxon>Kribbella</taxon>
    </lineage>
</organism>
<proteinExistence type="predicted"/>
<reference evidence="1 2" key="1">
    <citation type="journal article" date="2015" name="Stand. Genomic Sci.">
        <title>Genomic Encyclopedia of Bacterial and Archaeal Type Strains, Phase III: the genomes of soil and plant-associated and newly described type strains.</title>
        <authorList>
            <person name="Whitman W.B."/>
            <person name="Woyke T."/>
            <person name="Klenk H.P."/>
            <person name="Zhou Y."/>
            <person name="Lilburn T.G."/>
            <person name="Beck B.J."/>
            <person name="De Vos P."/>
            <person name="Vandamme P."/>
            <person name="Eisen J.A."/>
            <person name="Garrity G."/>
            <person name="Hugenholtz P."/>
            <person name="Kyrpides N.C."/>
        </authorList>
    </citation>
    <scope>NUCLEOTIDE SEQUENCE [LARGE SCALE GENOMIC DNA]</scope>
    <source>
        <strain evidence="1 2">VKM Ac-2572</strain>
    </source>
</reference>
<evidence type="ECO:0000313" key="2">
    <source>
        <dbReference type="Proteomes" id="UP000294508"/>
    </source>
</evidence>
<name>A0A4R2GUG6_9ACTN</name>
<evidence type="ECO:0000313" key="1">
    <source>
        <dbReference type="EMBL" id="TCO14330.1"/>
    </source>
</evidence>
<gene>
    <name evidence="1" type="ORF">EV652_12422</name>
</gene>
<keyword evidence="2" id="KW-1185">Reference proteome</keyword>
<dbReference type="RefSeq" id="WP_132216368.1">
    <property type="nucleotide sequence ID" value="NZ_SLWN01000024.1"/>
</dbReference>
<comment type="caution">
    <text evidence="1">The sequence shown here is derived from an EMBL/GenBank/DDBJ whole genome shotgun (WGS) entry which is preliminary data.</text>
</comment>
<dbReference type="Proteomes" id="UP000294508">
    <property type="component" value="Unassembled WGS sequence"/>
</dbReference>
<dbReference type="OrthoDB" id="569152at2"/>
<protein>
    <submittedName>
        <fullName evidence="1">Uncharacterized protein</fullName>
    </submittedName>
</protein>